<evidence type="ECO:0000256" key="3">
    <source>
        <dbReference type="ARBA" id="ARBA00022723"/>
    </source>
</evidence>
<dbReference type="SUPFAM" id="SSF57903">
    <property type="entry name" value="FYVE/PHD zinc finger"/>
    <property type="match status" value="1"/>
</dbReference>
<evidence type="ECO:0000256" key="6">
    <source>
        <dbReference type="ARBA" id="ARBA00022833"/>
    </source>
</evidence>
<accession>T0RUC6</accession>
<dbReference type="RefSeq" id="XP_008610770.1">
    <property type="nucleotide sequence ID" value="XM_008612548.1"/>
</dbReference>
<organism evidence="16 17">
    <name type="scientific">Saprolegnia diclina (strain VS20)</name>
    <dbReference type="NCBI Taxonomy" id="1156394"/>
    <lineage>
        <taxon>Eukaryota</taxon>
        <taxon>Sar</taxon>
        <taxon>Stramenopiles</taxon>
        <taxon>Oomycota</taxon>
        <taxon>Saprolegniomycetes</taxon>
        <taxon>Saprolegniales</taxon>
        <taxon>Saprolegniaceae</taxon>
        <taxon>Saprolegnia</taxon>
    </lineage>
</organism>
<dbReference type="GO" id="GO:0005737">
    <property type="term" value="C:cytoplasm"/>
    <property type="evidence" value="ECO:0007669"/>
    <property type="project" value="TreeGrafter"/>
</dbReference>
<dbReference type="Proteomes" id="UP000030762">
    <property type="component" value="Unassembled WGS sequence"/>
</dbReference>
<gene>
    <name evidence="16" type="ORF">SDRG_06747</name>
</gene>
<dbReference type="GeneID" id="19947474"/>
<proteinExistence type="predicted"/>
<dbReference type="GO" id="GO:0008270">
    <property type="term" value="F:zinc ion binding"/>
    <property type="evidence" value="ECO:0007669"/>
    <property type="project" value="UniProtKB-KW"/>
</dbReference>
<feature type="region of interest" description="Disordered" evidence="12">
    <location>
        <begin position="302"/>
        <end position="338"/>
    </location>
</feature>
<dbReference type="InterPro" id="IPR010569">
    <property type="entry name" value="Myotubularin-like_Pase_dom"/>
</dbReference>
<dbReference type="InterPro" id="IPR030564">
    <property type="entry name" value="Myotubularin"/>
</dbReference>
<dbReference type="PROSITE" id="PS00518">
    <property type="entry name" value="ZF_RING_1"/>
    <property type="match status" value="1"/>
</dbReference>
<evidence type="ECO:0000256" key="11">
    <source>
        <dbReference type="PROSITE-ProRule" id="PRU00175"/>
    </source>
</evidence>
<dbReference type="AlphaFoldDB" id="T0RUC6"/>
<evidence type="ECO:0000313" key="17">
    <source>
        <dbReference type="Proteomes" id="UP000030762"/>
    </source>
</evidence>
<dbReference type="InParanoid" id="T0RUC6"/>
<comment type="subcellular location">
    <subcellularLocation>
        <location evidence="1">Membrane</location>
    </subcellularLocation>
</comment>
<keyword evidence="6" id="KW-0862">Zinc</keyword>
<evidence type="ECO:0000259" key="14">
    <source>
        <dbReference type="PROSITE" id="PS50178"/>
    </source>
</evidence>
<evidence type="ECO:0000256" key="12">
    <source>
        <dbReference type="SAM" id="MobiDB-lite"/>
    </source>
</evidence>
<evidence type="ECO:0000313" key="16">
    <source>
        <dbReference type="EMBL" id="EQC36008.1"/>
    </source>
</evidence>
<dbReference type="OrthoDB" id="271628at2759"/>
<dbReference type="eggNOG" id="KOG4471">
    <property type="taxonomic scope" value="Eukaryota"/>
</dbReference>
<dbReference type="SUPFAM" id="SSF52799">
    <property type="entry name" value="(Phosphotyrosine protein) phosphatases II"/>
    <property type="match status" value="1"/>
</dbReference>
<reference evidence="16 17" key="1">
    <citation type="submission" date="2012-04" db="EMBL/GenBank/DDBJ databases">
        <title>The Genome Sequence of Saprolegnia declina VS20.</title>
        <authorList>
            <consortium name="The Broad Institute Genome Sequencing Platform"/>
            <person name="Russ C."/>
            <person name="Nusbaum C."/>
            <person name="Tyler B."/>
            <person name="van West P."/>
            <person name="Dieguez-Uribeondo J."/>
            <person name="de Bruijn I."/>
            <person name="Tripathy S."/>
            <person name="Jiang R."/>
            <person name="Young S.K."/>
            <person name="Zeng Q."/>
            <person name="Gargeya S."/>
            <person name="Fitzgerald M."/>
            <person name="Haas B."/>
            <person name="Abouelleil A."/>
            <person name="Alvarado L."/>
            <person name="Arachchi H.M."/>
            <person name="Berlin A."/>
            <person name="Chapman S.B."/>
            <person name="Goldberg J."/>
            <person name="Griggs A."/>
            <person name="Gujja S."/>
            <person name="Hansen M."/>
            <person name="Howarth C."/>
            <person name="Imamovic A."/>
            <person name="Larimer J."/>
            <person name="McCowen C."/>
            <person name="Montmayeur A."/>
            <person name="Murphy C."/>
            <person name="Neiman D."/>
            <person name="Pearson M."/>
            <person name="Priest M."/>
            <person name="Roberts A."/>
            <person name="Saif S."/>
            <person name="Shea T."/>
            <person name="Sisk P."/>
            <person name="Sykes S."/>
            <person name="Wortman J."/>
            <person name="Nusbaum C."/>
            <person name="Birren B."/>
        </authorList>
    </citation>
    <scope>NUCLEOTIDE SEQUENCE [LARGE SCALE GENOMIC DNA]</scope>
    <source>
        <strain evidence="16 17">VS20</strain>
    </source>
</reference>
<protein>
    <recommendedName>
        <fullName evidence="2">phosphatidylinositol-3,5-bisphosphate 3-phosphatase</fullName>
        <ecNumber evidence="2">3.1.3.95</ecNumber>
    </recommendedName>
    <alternativeName>
        <fullName evidence="8">Phosphatidylinositol-3,5-bisphosphate 3-phosphatase</fullName>
    </alternativeName>
</protein>
<dbReference type="InterPro" id="IPR017907">
    <property type="entry name" value="Znf_RING_CS"/>
</dbReference>
<keyword evidence="4 11" id="KW-0863">Zinc-finger</keyword>
<dbReference type="PANTHER" id="PTHR10807:SF128">
    <property type="entry name" value="PHOSPHATIDYLINOSITOL-3,5-BISPHOSPHATE 3-PHOSPHATASE"/>
    <property type="match status" value="1"/>
</dbReference>
<dbReference type="InterPro" id="IPR013083">
    <property type="entry name" value="Znf_RING/FYVE/PHD"/>
</dbReference>
<evidence type="ECO:0000256" key="2">
    <source>
        <dbReference type="ARBA" id="ARBA00012903"/>
    </source>
</evidence>
<dbReference type="InterPro" id="IPR029021">
    <property type="entry name" value="Prot-tyrosine_phosphatase-like"/>
</dbReference>
<evidence type="ECO:0000259" key="13">
    <source>
        <dbReference type="PROSITE" id="PS50089"/>
    </source>
</evidence>
<dbReference type="PROSITE" id="PS50089">
    <property type="entry name" value="ZF_RING_2"/>
    <property type="match status" value="1"/>
</dbReference>
<dbReference type="OMA" id="WWSALEG"/>
<dbReference type="EC" id="3.1.3.95" evidence="2"/>
<keyword evidence="7" id="KW-0472">Membrane</keyword>
<dbReference type="Gene3D" id="3.30.40.10">
    <property type="entry name" value="Zinc/RING finger domain, C3HC4 (zinc finger)"/>
    <property type="match status" value="1"/>
</dbReference>
<evidence type="ECO:0000256" key="9">
    <source>
        <dbReference type="PIRSR" id="PIRSR630564-1"/>
    </source>
</evidence>
<name>T0RUC6_SAPDV</name>
<dbReference type="InterPro" id="IPR011011">
    <property type="entry name" value="Znf_FYVE_PHD"/>
</dbReference>
<dbReference type="GO" id="GO:0016020">
    <property type="term" value="C:membrane"/>
    <property type="evidence" value="ECO:0007669"/>
    <property type="project" value="UniProtKB-SubCell"/>
</dbReference>
<evidence type="ECO:0000256" key="5">
    <source>
        <dbReference type="ARBA" id="ARBA00022801"/>
    </source>
</evidence>
<feature type="region of interest" description="Disordered" evidence="12">
    <location>
        <begin position="245"/>
        <end position="266"/>
    </location>
</feature>
<dbReference type="PROSITE" id="PS51339">
    <property type="entry name" value="PPASE_MYOTUBULARIN"/>
    <property type="match status" value="1"/>
</dbReference>
<dbReference type="PROSITE" id="PS50178">
    <property type="entry name" value="ZF_FYVE"/>
    <property type="match status" value="1"/>
</dbReference>
<feature type="domain" description="RING-type" evidence="13">
    <location>
        <begin position="100"/>
        <end position="150"/>
    </location>
</feature>
<dbReference type="Pfam" id="PF06602">
    <property type="entry name" value="Myotub-related"/>
    <property type="match status" value="1"/>
</dbReference>
<dbReference type="InterPro" id="IPR003595">
    <property type="entry name" value="Tyr_Pase_cat"/>
</dbReference>
<evidence type="ECO:0000256" key="7">
    <source>
        <dbReference type="ARBA" id="ARBA00023136"/>
    </source>
</evidence>
<evidence type="ECO:0000259" key="15">
    <source>
        <dbReference type="PROSITE" id="PS51339"/>
    </source>
</evidence>
<dbReference type="SMART" id="SM00404">
    <property type="entry name" value="PTPc_motif"/>
    <property type="match status" value="1"/>
</dbReference>
<sequence length="1043" mass="117055">MRMPSSSKINTHSRMHMQTHTKEFVSISSLSDAAVALRVLCEAHALGLEKDEPDIVRRTLKTVAYVSGKLQHRMGTLKKGAGDVGVPRVGATPDTTSAKCAKCARSWNAFQRGHNCQACGHLFCGRCLTPTQLPRSFGFESPAKTCDLCRTWLAEFMNAKYEEAHLSSKKEVRTVHDAPETLAPADHSPHAFVELLNSALEKGLSPSLRARLQEVFDMYGATPHAKTKAMSELKTAMSCLLADVPEDEDDDEDDDDDDETAVSDATNASVATKSLVPTFPKVALQTVLSLMVALEAVDWTLDGKDDDDDDKGHDDPDQAAARARLSSADHRLSTDPSVALLRRETPMLEYQESTVGSNDDDDLKSPATPPLPPAMVEYFIVNRTETSPLFASSAKKDDRCRIEVFTYQGMIRVKSIFNMNRRFTFRISDMQLVQLEKEYLRWTFPYRSELVLQFQNEAAKHHFCKLIQAYLTTLDPSTKLKRTLPLVPFLRGEVKMHSQHFPAACLTTLGEFAWRGLVLVTNYRVLVVPFEIAPLVEIPLFSIVSVSRESSFGYRSPFLLLTSKDVRTLRLDVTPDDRLLTLLHLITKLSESTQKLQSGEPTRDSVLSLQVPHFSFAYTMTSVTPETNGWKFADILTEYGRQGLDTNPLLQVVENGDGAVCDSYPPHLLFPASLSMGDVLAAVNFRAKNRVPLITWQHPRNHSVLTRSSQPLLGRLLTSQSCGIDEGLIAFYKKLSTKSSSSLYIFDARKVKAAKGNRLMGKGGVEASGQYTGAIINHLNIANMYKMQTSYLALMKLCLSPEHDKSWWSALEVRAVLPVDVALTWEQATRWFEHLHLVLDGAVKIARVLEFEGASVLVHCSDGWDRTCQLVSLAQIMLDPYFRTLDGFATLVEKDWLAFGHKFMERLGGNRSKDPTRAKVSPIFLQFLDAVYQLTTQFPTSFEFDERYLLHVANALTSGLYGTFLYDNVLQRATARVCDKTISVWTPQLVSPQLFRNANYEARPDPLWPWPGHQALKLWTGYYFQHHEVHAHNHIDEEERQKA</sequence>
<dbReference type="InterPro" id="IPR000306">
    <property type="entry name" value="Znf_FYVE"/>
</dbReference>
<dbReference type="InterPro" id="IPR017455">
    <property type="entry name" value="Znf_FYVE-rel"/>
</dbReference>
<feature type="compositionally biased region" description="Acidic residues" evidence="12">
    <location>
        <begin position="245"/>
        <end position="261"/>
    </location>
</feature>
<dbReference type="EMBL" id="JH767149">
    <property type="protein sequence ID" value="EQC36008.1"/>
    <property type="molecule type" value="Genomic_DNA"/>
</dbReference>
<keyword evidence="3" id="KW-0479">Metal-binding</keyword>
<feature type="domain" description="FYVE-type" evidence="14">
    <location>
        <begin position="94"/>
        <end position="154"/>
    </location>
</feature>
<keyword evidence="5" id="KW-0378">Hydrolase</keyword>
<dbReference type="STRING" id="1156394.T0RUC6"/>
<evidence type="ECO:0000256" key="10">
    <source>
        <dbReference type="PIRSR" id="PIRSR630564-2"/>
    </source>
</evidence>
<evidence type="ECO:0000256" key="4">
    <source>
        <dbReference type="ARBA" id="ARBA00022771"/>
    </source>
</evidence>
<evidence type="ECO:0000256" key="8">
    <source>
        <dbReference type="ARBA" id="ARBA00032571"/>
    </source>
</evidence>
<feature type="domain" description="Myotubularin phosphatase" evidence="15">
    <location>
        <begin position="629"/>
        <end position="1023"/>
    </location>
</feature>
<feature type="active site" description="Phosphocysteine intermediate" evidence="9">
    <location>
        <position position="860"/>
    </location>
</feature>
<dbReference type="VEuPathDB" id="FungiDB:SDRG_06747"/>
<dbReference type="SMART" id="SM00064">
    <property type="entry name" value="FYVE"/>
    <property type="match status" value="1"/>
</dbReference>
<dbReference type="CDD" id="cd14507">
    <property type="entry name" value="PTP-MTM-like"/>
    <property type="match status" value="1"/>
</dbReference>
<keyword evidence="17" id="KW-1185">Reference proteome</keyword>
<dbReference type="GO" id="GO:0052629">
    <property type="term" value="F:phosphatidylinositol-3,5-bisphosphate 3-phosphatase activity"/>
    <property type="evidence" value="ECO:0007669"/>
    <property type="project" value="UniProtKB-EC"/>
</dbReference>
<feature type="binding site" evidence="10">
    <location>
        <begin position="860"/>
        <end position="866"/>
    </location>
    <ligand>
        <name>substrate</name>
    </ligand>
</feature>
<evidence type="ECO:0000256" key="1">
    <source>
        <dbReference type="ARBA" id="ARBA00004370"/>
    </source>
</evidence>
<dbReference type="InterPro" id="IPR001841">
    <property type="entry name" value="Znf_RING"/>
</dbReference>
<dbReference type="Pfam" id="PF01363">
    <property type="entry name" value="FYVE"/>
    <property type="match status" value="1"/>
</dbReference>
<dbReference type="PANTHER" id="PTHR10807">
    <property type="entry name" value="MYOTUBULARIN-RELATED"/>
    <property type="match status" value="1"/>
</dbReference>